<feature type="compositionally biased region" description="Low complexity" evidence="2">
    <location>
        <begin position="69"/>
        <end position="81"/>
    </location>
</feature>
<dbReference type="Pfam" id="PF05065">
    <property type="entry name" value="Phage_capsid"/>
    <property type="match status" value="1"/>
</dbReference>
<dbReference type="RefSeq" id="WP_076623314.1">
    <property type="nucleotide sequence ID" value="NZ_BMEW01000005.1"/>
</dbReference>
<sequence length="441" mass="46701">MSDINDLRRARKAAADDMQARADALTALEDQEGAEETALAAAQAAFDTAKAAFEKADRQVKRAEEVEASRAAAAQPEPGAEANGGQGAAAPAQPKEKGLQFGAMLRTLAAAGGNVHTARMIAEENGQSGLFAVGQNMGSGEAGGFLVPEDVSSDVIELLRPASVVTAMGPRIVPLPNGNMTQNRRATGANFGYGDETSDAPVTGYSYGQMKLSAKKMRGIVPISNDLMRTSSTAVDRMVRDDAIADAAQIQDRYFLRGAGTEFAPRGLRYQLVGTPVEGTNILAMTAGPDLQKVTSDLGRMELALANANVPYTGAHWIMSPRTAMYLTNLRDGNGNLAFPEMQGGQLRRKPVHVTTEIPSNLGAGGDASEIMLVHPMHVVIGEHMGITIAMSDQAAYRDAGGELQSAFSRDETLMRMILQHDLGLRHLPAVAVLTDVTWAD</sequence>
<keyword evidence="5" id="KW-1185">Reference proteome</keyword>
<organism evidence="4 5">
    <name type="scientific">Salipiger profundus</name>
    <dbReference type="NCBI Taxonomy" id="1229727"/>
    <lineage>
        <taxon>Bacteria</taxon>
        <taxon>Pseudomonadati</taxon>
        <taxon>Pseudomonadota</taxon>
        <taxon>Alphaproteobacteria</taxon>
        <taxon>Rhodobacterales</taxon>
        <taxon>Roseobacteraceae</taxon>
        <taxon>Salipiger</taxon>
    </lineage>
</organism>
<evidence type="ECO:0000256" key="2">
    <source>
        <dbReference type="SAM" id="MobiDB-lite"/>
    </source>
</evidence>
<feature type="compositionally biased region" description="Basic and acidic residues" evidence="2">
    <location>
        <begin position="54"/>
        <end position="68"/>
    </location>
</feature>
<evidence type="ECO:0000256" key="1">
    <source>
        <dbReference type="ARBA" id="ARBA00004328"/>
    </source>
</evidence>
<dbReference type="SUPFAM" id="SSF56563">
    <property type="entry name" value="Major capsid protein gp5"/>
    <property type="match status" value="1"/>
</dbReference>
<evidence type="ECO:0000313" key="5">
    <source>
        <dbReference type="Proteomes" id="UP000186559"/>
    </source>
</evidence>
<proteinExistence type="predicted"/>
<name>A0A1U7D4T3_9RHOB</name>
<dbReference type="NCBIfam" id="TIGR01554">
    <property type="entry name" value="major_cap_HK97"/>
    <property type="match status" value="1"/>
</dbReference>
<feature type="domain" description="Phage capsid-like C-terminal" evidence="3">
    <location>
        <begin position="143"/>
        <end position="435"/>
    </location>
</feature>
<accession>A0A1U7D4T3</accession>
<dbReference type="InterPro" id="IPR024455">
    <property type="entry name" value="Phage_capsid"/>
</dbReference>
<evidence type="ECO:0000259" key="3">
    <source>
        <dbReference type="Pfam" id="PF05065"/>
    </source>
</evidence>
<dbReference type="EMBL" id="CP014796">
    <property type="protein sequence ID" value="APX23187.1"/>
    <property type="molecule type" value="Genomic_DNA"/>
</dbReference>
<dbReference type="OrthoDB" id="6982310at2"/>
<comment type="subcellular location">
    <subcellularLocation>
        <location evidence="1">Virion</location>
    </subcellularLocation>
</comment>
<evidence type="ECO:0000313" key="4">
    <source>
        <dbReference type="EMBL" id="APX23187.1"/>
    </source>
</evidence>
<reference evidence="4 5" key="1">
    <citation type="submission" date="2016-03" db="EMBL/GenBank/DDBJ databases">
        <title>Deep-sea bacteria in the southern Pacific.</title>
        <authorList>
            <person name="Tang K."/>
        </authorList>
    </citation>
    <scope>NUCLEOTIDE SEQUENCE [LARGE SCALE GENOMIC DNA]</scope>
    <source>
        <strain evidence="4 5">JLT2016</strain>
    </source>
</reference>
<dbReference type="STRING" id="1229727.Ga0080559_TMP2391"/>
<dbReference type="Proteomes" id="UP000186559">
    <property type="component" value="Chromosome"/>
</dbReference>
<protein>
    <submittedName>
        <fullName evidence="4">Phage major capsid protein, HK97 family</fullName>
    </submittedName>
</protein>
<dbReference type="AlphaFoldDB" id="A0A1U7D4T3"/>
<gene>
    <name evidence="4" type="ORF">Ga0080559_TMP2391</name>
</gene>
<dbReference type="KEGG" id="tpro:Ga0080559_TMP2391"/>
<feature type="region of interest" description="Disordered" evidence="2">
    <location>
        <begin position="54"/>
        <end position="94"/>
    </location>
</feature>
<dbReference type="InterPro" id="IPR054612">
    <property type="entry name" value="Phage_capsid-like_C"/>
</dbReference>